<protein>
    <submittedName>
        <fullName evidence="2">Uncharacterized protein</fullName>
    </submittedName>
</protein>
<evidence type="ECO:0000313" key="2">
    <source>
        <dbReference type="EMBL" id="KAF2686672.1"/>
    </source>
</evidence>
<feature type="region of interest" description="Disordered" evidence="1">
    <location>
        <begin position="153"/>
        <end position="192"/>
    </location>
</feature>
<keyword evidence="3" id="KW-1185">Reference proteome</keyword>
<evidence type="ECO:0000313" key="3">
    <source>
        <dbReference type="Proteomes" id="UP000799291"/>
    </source>
</evidence>
<sequence length="207" mass="23731">MRPQHSHGSLYILPNVFSFPTTCPHFHGSGVTRAPRHFLVQAFDLISFRWWSFGAGKLVSFDRIPKRGVEARLPLAANQCTDSQNVEKKDSPFEGKMRLRSTQKCTCYRPHIGYSSQSARHTSTAPRRATSHSPWRILFSAWSCASYHIRFPRQSSPQSPIPNLQNKQTRPRSRPRNSRKRPSMQARHVPRVNGHITFVYKSPCHGV</sequence>
<dbReference type="AlphaFoldDB" id="A0A6G1J821"/>
<feature type="compositionally biased region" description="Polar residues" evidence="1">
    <location>
        <begin position="153"/>
        <end position="168"/>
    </location>
</feature>
<gene>
    <name evidence="2" type="ORF">K458DRAFT_201326</name>
</gene>
<name>A0A6G1J821_9PLEO</name>
<dbReference type="Proteomes" id="UP000799291">
    <property type="component" value="Unassembled WGS sequence"/>
</dbReference>
<reference evidence="2" key="1">
    <citation type="journal article" date="2020" name="Stud. Mycol.">
        <title>101 Dothideomycetes genomes: a test case for predicting lifestyles and emergence of pathogens.</title>
        <authorList>
            <person name="Haridas S."/>
            <person name="Albert R."/>
            <person name="Binder M."/>
            <person name="Bloem J."/>
            <person name="Labutti K."/>
            <person name="Salamov A."/>
            <person name="Andreopoulos B."/>
            <person name="Baker S."/>
            <person name="Barry K."/>
            <person name="Bills G."/>
            <person name="Bluhm B."/>
            <person name="Cannon C."/>
            <person name="Castanera R."/>
            <person name="Culley D."/>
            <person name="Daum C."/>
            <person name="Ezra D."/>
            <person name="Gonzalez J."/>
            <person name="Henrissat B."/>
            <person name="Kuo A."/>
            <person name="Liang C."/>
            <person name="Lipzen A."/>
            <person name="Lutzoni F."/>
            <person name="Magnuson J."/>
            <person name="Mondo S."/>
            <person name="Nolan M."/>
            <person name="Ohm R."/>
            <person name="Pangilinan J."/>
            <person name="Park H.-J."/>
            <person name="Ramirez L."/>
            <person name="Alfaro M."/>
            <person name="Sun H."/>
            <person name="Tritt A."/>
            <person name="Yoshinaga Y."/>
            <person name="Zwiers L.-H."/>
            <person name="Turgeon B."/>
            <person name="Goodwin S."/>
            <person name="Spatafora J."/>
            <person name="Crous P."/>
            <person name="Grigoriev I."/>
        </authorList>
    </citation>
    <scope>NUCLEOTIDE SEQUENCE</scope>
    <source>
        <strain evidence="2">CBS 122367</strain>
    </source>
</reference>
<dbReference type="EMBL" id="MU005576">
    <property type="protein sequence ID" value="KAF2686672.1"/>
    <property type="molecule type" value="Genomic_DNA"/>
</dbReference>
<organism evidence="2 3">
    <name type="scientific">Lentithecium fluviatile CBS 122367</name>
    <dbReference type="NCBI Taxonomy" id="1168545"/>
    <lineage>
        <taxon>Eukaryota</taxon>
        <taxon>Fungi</taxon>
        <taxon>Dikarya</taxon>
        <taxon>Ascomycota</taxon>
        <taxon>Pezizomycotina</taxon>
        <taxon>Dothideomycetes</taxon>
        <taxon>Pleosporomycetidae</taxon>
        <taxon>Pleosporales</taxon>
        <taxon>Massarineae</taxon>
        <taxon>Lentitheciaceae</taxon>
        <taxon>Lentithecium</taxon>
    </lineage>
</organism>
<evidence type="ECO:0000256" key="1">
    <source>
        <dbReference type="SAM" id="MobiDB-lite"/>
    </source>
</evidence>
<feature type="compositionally biased region" description="Basic residues" evidence="1">
    <location>
        <begin position="169"/>
        <end position="182"/>
    </location>
</feature>
<proteinExistence type="predicted"/>
<accession>A0A6G1J821</accession>